<comment type="pathway">
    <text evidence="1">Carbohydrate metabolism; galactose metabolism.</text>
</comment>
<keyword evidence="9" id="KW-0752">Steroid biosynthesis</keyword>
<evidence type="ECO:0000256" key="4">
    <source>
        <dbReference type="ARBA" id="ARBA00019487"/>
    </source>
</evidence>
<dbReference type="InterPro" id="IPR014721">
    <property type="entry name" value="Ribsml_uS5_D2-typ_fold_subgr"/>
</dbReference>
<evidence type="ECO:0000313" key="17">
    <source>
        <dbReference type="EMBL" id="KAK7516599.1"/>
    </source>
</evidence>
<evidence type="ECO:0000256" key="9">
    <source>
        <dbReference type="ARBA" id="ARBA00023011"/>
    </source>
</evidence>
<dbReference type="InterPro" id="IPR000705">
    <property type="entry name" value="Galactokinase"/>
</dbReference>
<comment type="catalytic activity">
    <reaction evidence="13">
        <text>alpha-D-galactose + ATP = alpha-D-galactose 1-phosphate + ADP + H(+)</text>
        <dbReference type="Rhea" id="RHEA:13553"/>
        <dbReference type="ChEBI" id="CHEBI:15378"/>
        <dbReference type="ChEBI" id="CHEBI:28061"/>
        <dbReference type="ChEBI" id="CHEBI:30616"/>
        <dbReference type="ChEBI" id="CHEBI:58336"/>
        <dbReference type="ChEBI" id="CHEBI:456216"/>
        <dbReference type="EC" id="2.7.1.6"/>
    </reaction>
    <physiologicalReaction direction="left-to-right" evidence="13">
        <dbReference type="Rhea" id="RHEA:13554"/>
    </physiologicalReaction>
</comment>
<dbReference type="PROSITE" id="PS00106">
    <property type="entry name" value="GALACTOKINASE"/>
    <property type="match status" value="1"/>
</dbReference>
<dbReference type="PIRSF" id="PIRSF000530">
    <property type="entry name" value="Galactokinase"/>
    <property type="match status" value="1"/>
</dbReference>
<evidence type="ECO:0000313" key="18">
    <source>
        <dbReference type="Proteomes" id="UP001363622"/>
    </source>
</evidence>
<keyword evidence="18" id="KW-1185">Reference proteome</keyword>
<dbReference type="InterPro" id="IPR013750">
    <property type="entry name" value="GHMP_kinase_C_dom"/>
</dbReference>
<evidence type="ECO:0000259" key="14">
    <source>
        <dbReference type="Pfam" id="PF00288"/>
    </source>
</evidence>
<evidence type="ECO:0000256" key="5">
    <source>
        <dbReference type="ARBA" id="ARBA00022679"/>
    </source>
</evidence>
<dbReference type="InterPro" id="IPR019539">
    <property type="entry name" value="GalKase_N"/>
</dbReference>
<dbReference type="InterPro" id="IPR036554">
    <property type="entry name" value="GHMP_kinase_C_sf"/>
</dbReference>
<dbReference type="Pfam" id="PF00288">
    <property type="entry name" value="GHMP_kinases_N"/>
    <property type="match status" value="1"/>
</dbReference>
<evidence type="ECO:0000256" key="3">
    <source>
        <dbReference type="ARBA" id="ARBA00012315"/>
    </source>
</evidence>
<feature type="domain" description="GHMP kinase C-terminal" evidence="15">
    <location>
        <begin position="416"/>
        <end position="489"/>
    </location>
</feature>
<dbReference type="Proteomes" id="UP001363622">
    <property type="component" value="Unassembled WGS sequence"/>
</dbReference>
<evidence type="ECO:0000256" key="12">
    <source>
        <dbReference type="ARBA" id="ARBA00029590"/>
    </source>
</evidence>
<evidence type="ECO:0000259" key="15">
    <source>
        <dbReference type="Pfam" id="PF08544"/>
    </source>
</evidence>
<dbReference type="GO" id="GO:0005840">
    <property type="term" value="C:ribosome"/>
    <property type="evidence" value="ECO:0007669"/>
    <property type="project" value="UniProtKB-KW"/>
</dbReference>
<dbReference type="InterPro" id="IPR020568">
    <property type="entry name" value="Ribosomal_Su5_D2-typ_SF"/>
</dbReference>
<comment type="similarity">
    <text evidence="2">Belongs to the GHMP kinase family. GalK subfamily.</text>
</comment>
<proteinExistence type="inferred from homology"/>
<comment type="caution">
    <text evidence="17">The sequence shown here is derived from an EMBL/GenBank/DDBJ whole genome shotgun (WGS) entry which is preliminary data.</text>
</comment>
<gene>
    <name evidence="17" type="ORF">IWZ03DRAFT_441193</name>
</gene>
<dbReference type="SUPFAM" id="SSF54211">
    <property type="entry name" value="Ribosomal protein S5 domain 2-like"/>
    <property type="match status" value="1"/>
</dbReference>
<dbReference type="EMBL" id="JBBPHU010000006">
    <property type="protein sequence ID" value="KAK7516599.1"/>
    <property type="molecule type" value="Genomic_DNA"/>
</dbReference>
<dbReference type="PRINTS" id="PR00959">
    <property type="entry name" value="MEVGALKINASE"/>
</dbReference>
<dbReference type="Gene3D" id="3.30.230.10">
    <property type="match status" value="1"/>
</dbReference>
<keyword evidence="11" id="KW-0443">Lipid metabolism</keyword>
<dbReference type="Gene3D" id="1.20.1440.340">
    <property type="match status" value="1"/>
</dbReference>
<keyword evidence="7" id="KW-0418">Kinase</keyword>
<evidence type="ECO:0000256" key="10">
    <source>
        <dbReference type="ARBA" id="ARBA00023166"/>
    </source>
</evidence>
<evidence type="ECO:0000256" key="13">
    <source>
        <dbReference type="ARBA" id="ARBA00049538"/>
    </source>
</evidence>
<dbReference type="PANTHER" id="PTHR10457">
    <property type="entry name" value="MEVALONATE KINASE/GALACTOKINASE"/>
    <property type="match status" value="1"/>
</dbReference>
<dbReference type="PANTHER" id="PTHR10457:SF7">
    <property type="entry name" value="GALACTOKINASE-RELATED"/>
    <property type="match status" value="1"/>
</dbReference>
<dbReference type="PROSITE" id="PS00627">
    <property type="entry name" value="GHMP_KINASES_ATP"/>
    <property type="match status" value="1"/>
</dbReference>
<evidence type="ECO:0000256" key="11">
    <source>
        <dbReference type="ARBA" id="ARBA00023221"/>
    </source>
</evidence>
<reference evidence="17 18" key="1">
    <citation type="submission" date="2024-04" db="EMBL/GenBank/DDBJ databases">
        <title>Phyllosticta paracitricarpa is synonymous to the EU quarantine fungus P. citricarpa based on phylogenomic analyses.</title>
        <authorList>
            <consortium name="Lawrence Berkeley National Laboratory"/>
            <person name="Van Ingen-Buijs V.A."/>
            <person name="Van Westerhoven A.C."/>
            <person name="Haridas S."/>
            <person name="Skiadas P."/>
            <person name="Martin F."/>
            <person name="Groenewald J.Z."/>
            <person name="Crous P.W."/>
            <person name="Seidl M.F."/>
        </authorList>
    </citation>
    <scope>NUCLEOTIDE SEQUENCE [LARGE SCALE GENOMIC DNA]</scope>
    <source>
        <strain evidence="17 18">CBS 123371</strain>
    </source>
</reference>
<dbReference type="Pfam" id="PF08544">
    <property type="entry name" value="GHMP_kinases_C"/>
    <property type="match status" value="1"/>
</dbReference>
<evidence type="ECO:0000256" key="8">
    <source>
        <dbReference type="ARBA" id="ARBA00022840"/>
    </source>
</evidence>
<keyword evidence="8" id="KW-0067">ATP-binding</keyword>
<sequence>MEVPTASTLKDIYPEDAIPVQQKRWENLLSSFKTQYGRPAQFVSRSPGRVNIIGEHIDYSLYEVLPMAVTADVLLAVAVRPASEGPLVRIANVNPEKFGTREFEIPRQGEIPIDATSHEWSNYFKSGLRGASKLLAQKKGTADFASVGMDILMDGTVPAGGGLSSSAAFVCASALAVMKANGEERVDKKELVELAVVSERAVGVNSGGMDQSASVFSGRGSALYVSFKPELSARAISFPHTNPELTFVIAQSFVAADKHVTAPVCYNLRVVECSLAAAFLAKIFGLKKPLPKDSSPLGVSLRGLHDAFFEEKESKANNSATPLAEFQQQLEELVRITGEYLPQEEGYTREQIAEILDISVDELNQRFTSQFPVRAERFKLRQRALHVFNEAIRVGKFLTLLDDPPEPKDGNTKELLQDLGALMNETQESCRNLYECSCPELDELCELAIGAGALGSRLTGAGWGGCSVHLVPKDRVDKVRETWINKYYKKKFPNITDEKLEEAIVVSKPGSGSSVFKVTGDGVL</sequence>
<keyword evidence="9" id="KW-0756">Sterol biosynthesis</keyword>
<keyword evidence="17" id="KW-0689">Ribosomal protein</keyword>
<evidence type="ECO:0000256" key="1">
    <source>
        <dbReference type="ARBA" id="ARBA00004947"/>
    </source>
</evidence>
<dbReference type="NCBIfam" id="TIGR00131">
    <property type="entry name" value="gal_kin"/>
    <property type="match status" value="1"/>
</dbReference>
<keyword evidence="11" id="KW-0753">Steroid metabolism</keyword>
<accession>A0ABR1KQE6</accession>
<name>A0ABR1KQE6_9PEZI</name>
<dbReference type="InterPro" id="IPR006203">
    <property type="entry name" value="GHMP_knse_ATP-bd_CS"/>
</dbReference>
<dbReference type="Gene3D" id="3.30.70.3170">
    <property type="match status" value="1"/>
</dbReference>
<dbReference type="Pfam" id="PF10509">
    <property type="entry name" value="GalKase_gal_bdg"/>
    <property type="match status" value="1"/>
</dbReference>
<evidence type="ECO:0000259" key="16">
    <source>
        <dbReference type="Pfam" id="PF10509"/>
    </source>
</evidence>
<evidence type="ECO:0000256" key="6">
    <source>
        <dbReference type="ARBA" id="ARBA00022741"/>
    </source>
</evidence>
<dbReference type="EC" id="2.7.1.6" evidence="3"/>
<keyword evidence="6" id="KW-0547">Nucleotide-binding</keyword>
<dbReference type="PRINTS" id="PR00473">
    <property type="entry name" value="GALCTOKINASE"/>
</dbReference>
<dbReference type="InterPro" id="IPR006206">
    <property type="entry name" value="Mevalonate/galactokinase"/>
</dbReference>
<keyword evidence="9" id="KW-0444">Lipid biosynthesis</keyword>
<dbReference type="InterPro" id="IPR019741">
    <property type="entry name" value="Galactokinase_CS"/>
</dbReference>
<feature type="domain" description="Galactokinase N-terminal" evidence="16">
    <location>
        <begin position="31"/>
        <end position="78"/>
    </location>
</feature>
<protein>
    <recommendedName>
        <fullName evidence="4">Galactokinase</fullName>
        <ecNumber evidence="3">2.7.1.6</ecNumber>
    </recommendedName>
    <alternativeName>
        <fullName evidence="12">Galactose kinase</fullName>
    </alternativeName>
</protein>
<evidence type="ECO:0000256" key="7">
    <source>
        <dbReference type="ARBA" id="ARBA00022777"/>
    </source>
</evidence>
<dbReference type="InterPro" id="IPR006204">
    <property type="entry name" value="GHMP_kinase_N_dom"/>
</dbReference>
<feature type="domain" description="GHMP kinase N-terminal" evidence="14">
    <location>
        <begin position="131"/>
        <end position="218"/>
    </location>
</feature>
<dbReference type="SUPFAM" id="SSF55060">
    <property type="entry name" value="GHMP Kinase, C-terminal domain"/>
    <property type="match status" value="1"/>
</dbReference>
<organism evidence="17 18">
    <name type="scientific">Phyllosticta citriasiana</name>
    <dbReference type="NCBI Taxonomy" id="595635"/>
    <lineage>
        <taxon>Eukaryota</taxon>
        <taxon>Fungi</taxon>
        <taxon>Dikarya</taxon>
        <taxon>Ascomycota</taxon>
        <taxon>Pezizomycotina</taxon>
        <taxon>Dothideomycetes</taxon>
        <taxon>Dothideomycetes incertae sedis</taxon>
        <taxon>Botryosphaeriales</taxon>
        <taxon>Phyllostictaceae</taxon>
        <taxon>Phyllosticta</taxon>
    </lineage>
</organism>
<keyword evidence="17" id="KW-0687">Ribonucleoprotein</keyword>
<keyword evidence="10" id="KW-1207">Sterol metabolism</keyword>
<evidence type="ECO:0000256" key="2">
    <source>
        <dbReference type="ARBA" id="ARBA00006566"/>
    </source>
</evidence>
<keyword evidence="5" id="KW-0808">Transferase</keyword>